<keyword evidence="3" id="KW-1185">Reference proteome</keyword>
<keyword evidence="1" id="KW-1133">Transmembrane helix</keyword>
<dbReference type="EMBL" id="AP023355">
    <property type="protein sequence ID" value="BCJ39325.1"/>
    <property type="molecule type" value="Genomic_DNA"/>
</dbReference>
<name>A0A7R7DWS6_9ACTN</name>
<gene>
    <name evidence="2" type="ORF">Athai_68280</name>
</gene>
<sequence>MISLPTPPEAIPLVRLPIPFIASGSTMAGFVIRALTVFSSVIDRGPVAARLVVVAMTDAPAPM</sequence>
<keyword evidence="1" id="KW-0812">Transmembrane</keyword>
<dbReference type="Proteomes" id="UP000611640">
    <property type="component" value="Chromosome"/>
</dbReference>
<keyword evidence="1" id="KW-0472">Membrane</keyword>
<dbReference type="AlphaFoldDB" id="A0A7R7DWS6"/>
<reference evidence="2 3" key="1">
    <citation type="submission" date="2020-08" db="EMBL/GenBank/DDBJ databases">
        <title>Whole genome shotgun sequence of Actinocatenispora thailandica NBRC 105041.</title>
        <authorList>
            <person name="Komaki H."/>
            <person name="Tamura T."/>
        </authorList>
    </citation>
    <scope>NUCLEOTIDE SEQUENCE [LARGE SCALE GENOMIC DNA]</scope>
    <source>
        <strain evidence="2 3">NBRC 105041</strain>
    </source>
</reference>
<evidence type="ECO:0000256" key="1">
    <source>
        <dbReference type="SAM" id="Phobius"/>
    </source>
</evidence>
<dbReference type="KEGG" id="atl:Athai_68280"/>
<accession>A0A7R7DWS6</accession>
<proteinExistence type="predicted"/>
<protein>
    <submittedName>
        <fullName evidence="2">Uncharacterized protein</fullName>
    </submittedName>
</protein>
<evidence type="ECO:0000313" key="2">
    <source>
        <dbReference type="EMBL" id="BCJ39325.1"/>
    </source>
</evidence>
<organism evidence="2 3">
    <name type="scientific">Actinocatenispora thailandica</name>
    <dbReference type="NCBI Taxonomy" id="227318"/>
    <lineage>
        <taxon>Bacteria</taxon>
        <taxon>Bacillati</taxon>
        <taxon>Actinomycetota</taxon>
        <taxon>Actinomycetes</taxon>
        <taxon>Micromonosporales</taxon>
        <taxon>Micromonosporaceae</taxon>
        <taxon>Actinocatenispora</taxon>
    </lineage>
</organism>
<feature type="transmembrane region" description="Helical" evidence="1">
    <location>
        <begin position="20"/>
        <end position="42"/>
    </location>
</feature>
<evidence type="ECO:0000313" key="3">
    <source>
        <dbReference type="Proteomes" id="UP000611640"/>
    </source>
</evidence>